<dbReference type="AlphaFoldDB" id="I1CSR9"/>
<dbReference type="Proteomes" id="UP000009138">
    <property type="component" value="Unassembled WGS sequence"/>
</dbReference>
<keyword evidence="2" id="KW-1185">Reference proteome</keyword>
<dbReference type="InParanoid" id="I1CSR9"/>
<evidence type="ECO:0000313" key="1">
    <source>
        <dbReference type="EMBL" id="EIE91499.1"/>
    </source>
</evidence>
<accession>I1CSR9</accession>
<dbReference type="RefSeq" id="XP_067526895.1">
    <property type="nucleotide sequence ID" value="XM_067670794.1"/>
</dbReference>
<dbReference type="EMBL" id="CH476750">
    <property type="protein sequence ID" value="EIE91499.1"/>
    <property type="molecule type" value="Genomic_DNA"/>
</dbReference>
<dbReference type="VEuPathDB" id="FungiDB:RO3G_16210"/>
<protein>
    <submittedName>
        <fullName evidence="1">Uncharacterized protein</fullName>
    </submittedName>
</protein>
<reference evidence="1 2" key="1">
    <citation type="journal article" date="2009" name="PLoS Genet.">
        <title>Genomic analysis of the basal lineage fungus Rhizopus oryzae reveals a whole-genome duplication.</title>
        <authorList>
            <person name="Ma L.-J."/>
            <person name="Ibrahim A.S."/>
            <person name="Skory C."/>
            <person name="Grabherr M.G."/>
            <person name="Burger G."/>
            <person name="Butler M."/>
            <person name="Elias M."/>
            <person name="Idnurm A."/>
            <person name="Lang B.F."/>
            <person name="Sone T."/>
            <person name="Abe A."/>
            <person name="Calvo S.E."/>
            <person name="Corrochano L.M."/>
            <person name="Engels R."/>
            <person name="Fu J."/>
            <person name="Hansberg W."/>
            <person name="Kim J.-M."/>
            <person name="Kodira C.D."/>
            <person name="Koehrsen M.J."/>
            <person name="Liu B."/>
            <person name="Miranda-Saavedra D."/>
            <person name="O'Leary S."/>
            <person name="Ortiz-Castellanos L."/>
            <person name="Poulter R."/>
            <person name="Rodriguez-Romero J."/>
            <person name="Ruiz-Herrera J."/>
            <person name="Shen Y.-Q."/>
            <person name="Zeng Q."/>
            <person name="Galagan J."/>
            <person name="Birren B.W."/>
            <person name="Cuomo C.A."/>
            <person name="Wickes B.L."/>
        </authorList>
    </citation>
    <scope>NUCLEOTIDE SEQUENCE [LARGE SCALE GENOMIC DNA]</scope>
    <source>
        <strain evidence="2">RA 99-880 / ATCC MYA-4621 / FGSC 9543 / NRRL 43880</strain>
    </source>
</reference>
<organism evidence="1 2">
    <name type="scientific">Rhizopus delemar (strain RA 99-880 / ATCC MYA-4621 / FGSC 9543 / NRRL 43880)</name>
    <name type="common">Mucormycosis agent</name>
    <name type="synonym">Rhizopus arrhizus var. delemar</name>
    <dbReference type="NCBI Taxonomy" id="246409"/>
    <lineage>
        <taxon>Eukaryota</taxon>
        <taxon>Fungi</taxon>
        <taxon>Fungi incertae sedis</taxon>
        <taxon>Mucoromycota</taxon>
        <taxon>Mucoromycotina</taxon>
        <taxon>Mucoromycetes</taxon>
        <taxon>Mucorales</taxon>
        <taxon>Mucorineae</taxon>
        <taxon>Rhizopodaceae</taxon>
        <taxon>Rhizopus</taxon>
    </lineage>
</organism>
<evidence type="ECO:0000313" key="2">
    <source>
        <dbReference type="Proteomes" id="UP000009138"/>
    </source>
</evidence>
<name>I1CSR9_RHIO9</name>
<sequence length="77" mass="9283">MSNFVLVKNGYMYKKMRAMNGLDHWTAKIIDRYECFILSLTHKDRSFYQKSSSLTAIYKLTFNICYEKCFKFEDNIE</sequence>
<dbReference type="GeneID" id="93623175"/>
<gene>
    <name evidence="1" type="ORF">RO3G_16210</name>
</gene>
<proteinExistence type="predicted"/>